<name>A0A699KCJ2_TANCI</name>
<accession>A0A699KCJ2</accession>
<dbReference type="EMBL" id="BKCJ010505908">
    <property type="protein sequence ID" value="GFA87866.1"/>
    <property type="molecule type" value="Genomic_DNA"/>
</dbReference>
<reference evidence="2" key="1">
    <citation type="journal article" date="2019" name="Sci. Rep.">
        <title>Draft genome of Tanacetum cinerariifolium, the natural source of mosquito coil.</title>
        <authorList>
            <person name="Yamashiro T."/>
            <person name="Shiraishi A."/>
            <person name="Satake H."/>
            <person name="Nakayama K."/>
        </authorList>
    </citation>
    <scope>NUCLEOTIDE SEQUENCE</scope>
</reference>
<proteinExistence type="predicted"/>
<feature type="coiled-coil region" evidence="1">
    <location>
        <begin position="26"/>
        <end position="53"/>
    </location>
</feature>
<comment type="caution">
    <text evidence="2">The sequence shown here is derived from an EMBL/GenBank/DDBJ whole genome shotgun (WGS) entry which is preliminary data.</text>
</comment>
<organism evidence="2">
    <name type="scientific">Tanacetum cinerariifolium</name>
    <name type="common">Dalmatian daisy</name>
    <name type="synonym">Chrysanthemum cinerariifolium</name>
    <dbReference type="NCBI Taxonomy" id="118510"/>
    <lineage>
        <taxon>Eukaryota</taxon>
        <taxon>Viridiplantae</taxon>
        <taxon>Streptophyta</taxon>
        <taxon>Embryophyta</taxon>
        <taxon>Tracheophyta</taxon>
        <taxon>Spermatophyta</taxon>
        <taxon>Magnoliopsida</taxon>
        <taxon>eudicotyledons</taxon>
        <taxon>Gunneridae</taxon>
        <taxon>Pentapetalae</taxon>
        <taxon>asterids</taxon>
        <taxon>campanulids</taxon>
        <taxon>Asterales</taxon>
        <taxon>Asteraceae</taxon>
        <taxon>Asteroideae</taxon>
        <taxon>Anthemideae</taxon>
        <taxon>Anthemidinae</taxon>
        <taxon>Tanacetum</taxon>
    </lineage>
</organism>
<gene>
    <name evidence="2" type="ORF">Tci_659838</name>
</gene>
<dbReference type="AlphaFoldDB" id="A0A699KCJ2"/>
<evidence type="ECO:0000313" key="2">
    <source>
        <dbReference type="EMBL" id="GFA87866.1"/>
    </source>
</evidence>
<feature type="non-terminal residue" evidence="2">
    <location>
        <position position="79"/>
    </location>
</feature>
<protein>
    <submittedName>
        <fullName evidence="2">Uncharacterized protein</fullName>
    </submittedName>
</protein>
<keyword evidence="1" id="KW-0175">Coiled coil</keyword>
<sequence>MPLISSFPTLKELDDEHEICHGYLTEKEHQQLLLDEEALRETLKEEAKAKNERAKAGKKWEEFVKQEQAYDELFRLEFE</sequence>
<evidence type="ECO:0000256" key="1">
    <source>
        <dbReference type="SAM" id="Coils"/>
    </source>
</evidence>